<keyword evidence="2 5" id="KW-0645">Protease</keyword>
<dbReference type="GO" id="GO:0008047">
    <property type="term" value="F:enzyme activator activity"/>
    <property type="evidence" value="ECO:0007669"/>
    <property type="project" value="InterPro"/>
</dbReference>
<dbReference type="OrthoDB" id="164170at2"/>
<evidence type="ECO:0000256" key="1">
    <source>
        <dbReference type="ARBA" id="ARBA00006814"/>
    </source>
</evidence>
<evidence type="ECO:0000313" key="6">
    <source>
        <dbReference type="Proteomes" id="UP000293764"/>
    </source>
</evidence>
<keyword evidence="6" id="KW-1185">Reference proteome</keyword>
<evidence type="ECO:0000256" key="2">
    <source>
        <dbReference type="ARBA" id="ARBA00022670"/>
    </source>
</evidence>
<dbReference type="AlphaFoldDB" id="A0A4Q5MYE6"/>
<proteinExistence type="inferred from homology"/>
<evidence type="ECO:0000313" key="5">
    <source>
        <dbReference type="EMBL" id="RYV50822.1"/>
    </source>
</evidence>
<name>A0A4Q5MYE6_9MICO</name>
<dbReference type="RefSeq" id="WP_130102882.1">
    <property type="nucleotide sequence ID" value="NZ_SDWW01000026.1"/>
</dbReference>
<reference evidence="5 6" key="1">
    <citation type="submission" date="2019-01" db="EMBL/GenBank/DDBJ databases">
        <title>Novel species of Cellulomonas.</title>
        <authorList>
            <person name="Liu Q."/>
            <person name="Xin Y.-H."/>
        </authorList>
    </citation>
    <scope>NUCLEOTIDE SEQUENCE [LARGE SCALE GENOMIC DNA]</scope>
    <source>
        <strain evidence="5 6">HLT2-17</strain>
    </source>
</reference>
<dbReference type="InterPro" id="IPR000671">
    <property type="entry name" value="Peptidase_A31"/>
</dbReference>
<dbReference type="CDD" id="cd00518">
    <property type="entry name" value="H2MP"/>
    <property type="match status" value="1"/>
</dbReference>
<dbReference type="SUPFAM" id="SSF53163">
    <property type="entry name" value="HybD-like"/>
    <property type="match status" value="1"/>
</dbReference>
<comment type="caution">
    <text evidence="5">The sequence shown here is derived from an EMBL/GenBank/DDBJ whole genome shotgun (WGS) entry which is preliminary data.</text>
</comment>
<evidence type="ECO:0000256" key="4">
    <source>
        <dbReference type="ARBA" id="ARBA00022801"/>
    </source>
</evidence>
<dbReference type="GO" id="GO:0004190">
    <property type="term" value="F:aspartic-type endopeptidase activity"/>
    <property type="evidence" value="ECO:0007669"/>
    <property type="project" value="UniProtKB-KW"/>
</dbReference>
<protein>
    <submittedName>
        <fullName evidence="5">Hydrogenase maturation protease</fullName>
    </submittedName>
</protein>
<keyword evidence="4" id="KW-0378">Hydrolase</keyword>
<dbReference type="Proteomes" id="UP000293764">
    <property type="component" value="Unassembled WGS sequence"/>
</dbReference>
<sequence length="173" mass="17398">MTDLVIGLGSPDGGDDAVGLWVARRVAALGLPGVAVIEHEDPTGLIDVWGQADLALVVDAVRSGAAPGALFVLAAGADAPPLTADAWARTGRGGTHAFGLAAAVELARALHRLPPRLVLVGVEAATVEHSTSLSATVQDALPAAVAAVVGALARQLPAQHQIPAQEVDLDVSR</sequence>
<evidence type="ECO:0000256" key="3">
    <source>
        <dbReference type="ARBA" id="ARBA00022750"/>
    </source>
</evidence>
<dbReference type="NCBIfam" id="TIGR00072">
    <property type="entry name" value="hydrog_prot"/>
    <property type="match status" value="1"/>
</dbReference>
<organism evidence="5 6">
    <name type="scientific">Pengzhenrongella frigida</name>
    <dbReference type="NCBI Taxonomy" id="1259133"/>
    <lineage>
        <taxon>Bacteria</taxon>
        <taxon>Bacillati</taxon>
        <taxon>Actinomycetota</taxon>
        <taxon>Actinomycetes</taxon>
        <taxon>Micrococcales</taxon>
        <taxon>Pengzhenrongella</taxon>
    </lineage>
</organism>
<accession>A0A4Q5MYE6</accession>
<dbReference type="EMBL" id="SDWW01000026">
    <property type="protein sequence ID" value="RYV50822.1"/>
    <property type="molecule type" value="Genomic_DNA"/>
</dbReference>
<dbReference type="PANTHER" id="PTHR30302:SF1">
    <property type="entry name" value="HYDROGENASE 2 MATURATION PROTEASE"/>
    <property type="match status" value="1"/>
</dbReference>
<dbReference type="InterPro" id="IPR023430">
    <property type="entry name" value="Pept_HybD-like_dom_sf"/>
</dbReference>
<gene>
    <name evidence="5" type="ORF">EUA98_11800</name>
</gene>
<dbReference type="PANTHER" id="PTHR30302">
    <property type="entry name" value="HYDROGENASE 1 MATURATION PROTEASE"/>
    <property type="match status" value="1"/>
</dbReference>
<dbReference type="Pfam" id="PF01750">
    <property type="entry name" value="HycI"/>
    <property type="match status" value="1"/>
</dbReference>
<dbReference type="Gene3D" id="3.40.50.1450">
    <property type="entry name" value="HybD-like"/>
    <property type="match status" value="1"/>
</dbReference>
<keyword evidence="3" id="KW-0064">Aspartyl protease</keyword>
<dbReference type="GO" id="GO:0016485">
    <property type="term" value="P:protein processing"/>
    <property type="evidence" value="ECO:0007669"/>
    <property type="project" value="TreeGrafter"/>
</dbReference>
<comment type="similarity">
    <text evidence="1">Belongs to the peptidase A31 family.</text>
</comment>